<organism evidence="2 3">
    <name type="scientific">Caenorhabditis tropicalis</name>
    <dbReference type="NCBI Taxonomy" id="1561998"/>
    <lineage>
        <taxon>Eukaryota</taxon>
        <taxon>Metazoa</taxon>
        <taxon>Ecdysozoa</taxon>
        <taxon>Nematoda</taxon>
        <taxon>Chromadorea</taxon>
        <taxon>Rhabditida</taxon>
        <taxon>Rhabditina</taxon>
        <taxon>Rhabditomorpha</taxon>
        <taxon>Rhabditoidea</taxon>
        <taxon>Rhabditidae</taxon>
        <taxon>Peloderinae</taxon>
        <taxon>Caenorhabditis</taxon>
    </lineage>
</organism>
<feature type="compositionally biased region" description="Basic and acidic residues" evidence="1">
    <location>
        <begin position="74"/>
        <end position="98"/>
    </location>
</feature>
<reference evidence="3" key="1">
    <citation type="submission" date="2016-11" db="UniProtKB">
        <authorList>
            <consortium name="WormBaseParasite"/>
        </authorList>
    </citation>
    <scope>IDENTIFICATION</scope>
</reference>
<keyword evidence="2" id="KW-1185">Reference proteome</keyword>
<dbReference type="Proteomes" id="UP000095282">
    <property type="component" value="Unplaced"/>
</dbReference>
<protein>
    <submittedName>
        <fullName evidence="3">AH domain-containing protein</fullName>
    </submittedName>
</protein>
<accession>A0A1I7U062</accession>
<name>A0A1I7U062_9PELO</name>
<dbReference type="STRING" id="1561998.A0A1I7U062"/>
<evidence type="ECO:0000313" key="3">
    <source>
        <dbReference type="WBParaSite" id="Csp11.Scaffold629.g13536.t1"/>
    </source>
</evidence>
<proteinExistence type="predicted"/>
<sequence>MNSNEEQIDIRSNRRERSGSATSILSISSETTREPRKYSTMDLKTLLKTVENIDISAFDRRRLFNPRKQRSCHKRPEPMSEELRKRESSKNSREYTKRNRDEISTCRVLLNDLNAVSNRLKELLTDFSIPTVEKQFQSAVSDTESIIRKYFIGPNLKKEFGLPELEPLLKEYQDKATETMLFEHRPSSPNQHKVKLEELKEQFEKLTTDKDGLNSSKDKTNFASSKSRLNQRIVRENLKSACWDCWKDINTMTVQGEELQQHHDTLKQQVWEK</sequence>
<dbReference type="AlphaFoldDB" id="A0A1I7U062"/>
<feature type="compositionally biased region" description="Basic and acidic residues" evidence="1">
    <location>
        <begin position="8"/>
        <end position="18"/>
    </location>
</feature>
<dbReference type="eggNOG" id="ENOG502TGY3">
    <property type="taxonomic scope" value="Eukaryota"/>
</dbReference>
<evidence type="ECO:0000256" key="1">
    <source>
        <dbReference type="SAM" id="MobiDB-lite"/>
    </source>
</evidence>
<feature type="region of interest" description="Disordered" evidence="1">
    <location>
        <begin position="66"/>
        <end position="98"/>
    </location>
</feature>
<feature type="region of interest" description="Disordered" evidence="1">
    <location>
        <begin position="1"/>
        <end position="36"/>
    </location>
</feature>
<dbReference type="WBParaSite" id="Csp11.Scaffold629.g13536.t1">
    <property type="protein sequence ID" value="Csp11.Scaffold629.g13536.t1"/>
    <property type="gene ID" value="Csp11.Scaffold629.g13536"/>
</dbReference>
<evidence type="ECO:0000313" key="2">
    <source>
        <dbReference type="Proteomes" id="UP000095282"/>
    </source>
</evidence>
<feature type="compositionally biased region" description="Low complexity" evidence="1">
    <location>
        <begin position="19"/>
        <end position="30"/>
    </location>
</feature>